<accession>A0A2G9YI05</accession>
<dbReference type="Proteomes" id="UP000231292">
    <property type="component" value="Unassembled WGS sequence"/>
</dbReference>
<proteinExistence type="predicted"/>
<evidence type="ECO:0000313" key="2">
    <source>
        <dbReference type="Proteomes" id="UP000231292"/>
    </source>
</evidence>
<comment type="caution">
    <text evidence="1">The sequence shown here is derived from an EMBL/GenBank/DDBJ whole genome shotgun (WGS) entry which is preliminary data.</text>
</comment>
<protein>
    <submittedName>
        <fullName evidence="1">Cellobiose phosphorylase</fullName>
    </submittedName>
</protein>
<evidence type="ECO:0000313" key="1">
    <source>
        <dbReference type="EMBL" id="PIP18855.1"/>
    </source>
</evidence>
<dbReference type="AlphaFoldDB" id="A0A2G9YI05"/>
<organism evidence="1 2">
    <name type="scientific">Candidatus Sherwoodlollariibacterium unditelluris</name>
    <dbReference type="NCBI Taxonomy" id="1974757"/>
    <lineage>
        <taxon>Bacteria</taxon>
        <taxon>Pseudomonadati</taxon>
        <taxon>Candidatus Omnitrophota</taxon>
        <taxon>Candidatus Sherwoodlollariibacterium</taxon>
    </lineage>
</organism>
<dbReference type="GO" id="GO:0005975">
    <property type="term" value="P:carbohydrate metabolic process"/>
    <property type="evidence" value="ECO:0007669"/>
    <property type="project" value="InterPro"/>
</dbReference>
<reference evidence="1 2" key="1">
    <citation type="submission" date="2017-09" db="EMBL/GenBank/DDBJ databases">
        <title>Depth-based differentiation of microbial function through sediment-hosted aquifers and enrichment of novel symbionts in the deep terrestrial subsurface.</title>
        <authorList>
            <person name="Probst A.J."/>
            <person name="Ladd B."/>
            <person name="Jarett J.K."/>
            <person name="Geller-Mcgrath D.E."/>
            <person name="Sieber C.M."/>
            <person name="Emerson J.B."/>
            <person name="Anantharaman K."/>
            <person name="Thomas B.C."/>
            <person name="Malmstrom R."/>
            <person name="Stieglmeier M."/>
            <person name="Klingl A."/>
            <person name="Woyke T."/>
            <person name="Ryan C.M."/>
            <person name="Banfield J.F."/>
        </authorList>
    </citation>
    <scope>NUCLEOTIDE SEQUENCE [LARGE SCALE GENOMIC DNA]</scope>
    <source>
        <strain evidence="1">CG23_combo_of_CG06-09_8_20_14_all_41_10</strain>
    </source>
</reference>
<gene>
    <name evidence="1" type="ORF">COX41_05910</name>
</gene>
<name>A0A2G9YI05_9BACT</name>
<dbReference type="SUPFAM" id="SSF48208">
    <property type="entry name" value="Six-hairpin glycosidases"/>
    <property type="match status" value="1"/>
</dbReference>
<dbReference type="EMBL" id="PCRK01000155">
    <property type="protein sequence ID" value="PIP18855.1"/>
    <property type="molecule type" value="Genomic_DNA"/>
</dbReference>
<dbReference type="InterPro" id="IPR008928">
    <property type="entry name" value="6-hairpin_glycosidase_sf"/>
</dbReference>
<sequence>MLIMVKITDKKPKYYLNEKGEFVIENYNFSKPFCNFFPGIAGRYGIPMWTFYVNRGQCISSFGVKDKDHAILEFLPANKAWQLVSTHGFRTFIKITLGKSTFLYEPFHNGFTNLSYEISNRMLISPAELTLEEENASLGLKVAIKYFNIPNDNYAGLVRIITIKNLKDNLRKTQLLDGLPQIVPFGTSNYFLKKMSRTIEAWMNVENMGKGVPFYRLFVDPTDRPEVVHIREGNFYLGFSYEKGKPKIIKPIIDPENIFGPVTDFSCPRLFLNDKFSAPKNENIHSKTPSAFLLSDFNLKKNEEKRIYSVCGYMHGLKELNSSIPKITKPGYLKSKMLENTEVINELLEDVATKSSSKEFNLYAQQTYLDNLLRGGYPFTFSRSSFNTLGGIPPEAGKSGTTFYLYSRKHGDPERDYNKFQIASTYLSQGNGNYRDLNQNRRNDIWFNPEIKEENVTNLLNFIQLDGFNPLVIKGSSFVIKDGDKIKASLKNACSEEGFNKILAAFLEKQFSPGELIHFLEDNNIKLNISYDEFLDTVLSLSSKANEAEHGEGFWSDHWHYNLDIIGSYLAVYPERLKNILFENNNFTFFDNAEVVKPRSEKYLIYNGLPRQLHAVALDSAKKELIHKRKTLPHIVRSKYSYGDIYQTTLINKLFCLLANKFASLDPFGVGIEMEANKPNWFDALNGLPALFGSSVCETFELKRLGLFIKDSLKESGLEKIVVTEEIASFLEKLGGLTGENLNKSTDDYLWWDKTHSLKEEYRQKTKMGVNGIEQEMSSIRLLEIIDLMLKKIECGISKAWDKNSAVYYGYFIHKVIEYNNLNGHFIKPLVFKQIRLPLFLEAQMHAMRLMDNQDGAKALYRGVKKSALFDKKLKMYKVTAPLNSMPEEIGRCRIFTPGWLENESIWLHMEYKYLLEFLKSGLYEEFYADFKNTLIPFQNPQRYGRSILENSSFLVSSAFPDKKLYGNGFVARLSGSTTEFLEIWLKMNLGIKPFFLNGSGELNLRFNPILKGWLFDKEGCYSFNFLSRIKVTYHNPKRRDTFGKHAAKIMKITFNDKNGSAVEIPSDTIGSPYANQIRSRQIKEIDIYLE</sequence>